<accession>A0A2K2DP49</accession>
<dbReference type="InParanoid" id="A0A2K2DP49"/>
<dbReference type="Proteomes" id="UP000008810">
    <property type="component" value="Chromosome 1"/>
</dbReference>
<reference evidence="2" key="2">
    <citation type="submission" date="2017-06" db="EMBL/GenBank/DDBJ databases">
        <title>WGS assembly of Brachypodium distachyon.</title>
        <authorList>
            <consortium name="The International Brachypodium Initiative"/>
            <person name="Lucas S."/>
            <person name="Harmon-Smith M."/>
            <person name="Lail K."/>
            <person name="Tice H."/>
            <person name="Grimwood J."/>
            <person name="Bruce D."/>
            <person name="Barry K."/>
            <person name="Shu S."/>
            <person name="Lindquist E."/>
            <person name="Wang M."/>
            <person name="Pitluck S."/>
            <person name="Vogel J.P."/>
            <person name="Garvin D.F."/>
            <person name="Mockler T.C."/>
            <person name="Schmutz J."/>
            <person name="Rokhsar D."/>
            <person name="Bevan M.W."/>
        </authorList>
    </citation>
    <scope>NUCLEOTIDE SEQUENCE</scope>
    <source>
        <strain evidence="2">Bd21</strain>
    </source>
</reference>
<dbReference type="AlphaFoldDB" id="A0A2K2DP49"/>
<sequence>MSRRASCSVVISPRSTSTDKMIDTMPESDVRTATVAPRWPRPLPRGQDGRRRETRPRPGTSAWKMRRSGRTTCEGSVTSAIVTRTVTHGSRLWSFPG</sequence>
<organism evidence="2">
    <name type="scientific">Brachypodium distachyon</name>
    <name type="common">Purple false brome</name>
    <name type="synonym">Trachynia distachya</name>
    <dbReference type="NCBI Taxonomy" id="15368"/>
    <lineage>
        <taxon>Eukaryota</taxon>
        <taxon>Viridiplantae</taxon>
        <taxon>Streptophyta</taxon>
        <taxon>Embryophyta</taxon>
        <taxon>Tracheophyta</taxon>
        <taxon>Spermatophyta</taxon>
        <taxon>Magnoliopsida</taxon>
        <taxon>Liliopsida</taxon>
        <taxon>Poales</taxon>
        <taxon>Poaceae</taxon>
        <taxon>BOP clade</taxon>
        <taxon>Pooideae</taxon>
        <taxon>Stipodae</taxon>
        <taxon>Brachypodieae</taxon>
        <taxon>Brachypodium</taxon>
    </lineage>
</organism>
<gene>
    <name evidence="2" type="ORF">BRADI_1g43343v3</name>
</gene>
<feature type="region of interest" description="Disordered" evidence="1">
    <location>
        <begin position="1"/>
        <end position="74"/>
    </location>
</feature>
<reference evidence="3" key="3">
    <citation type="submission" date="2018-08" db="UniProtKB">
        <authorList>
            <consortium name="EnsemblPlants"/>
        </authorList>
    </citation>
    <scope>IDENTIFICATION</scope>
    <source>
        <strain evidence="3">cv. Bd21</strain>
    </source>
</reference>
<proteinExistence type="predicted"/>
<evidence type="ECO:0000313" key="2">
    <source>
        <dbReference type="EMBL" id="PNT76047.1"/>
    </source>
</evidence>
<evidence type="ECO:0000313" key="3">
    <source>
        <dbReference type="EnsemblPlants" id="PNT76047"/>
    </source>
</evidence>
<dbReference type="EnsemblPlants" id="PNT76047">
    <property type="protein sequence ID" value="PNT76047"/>
    <property type="gene ID" value="BRADI_1g43343v3"/>
</dbReference>
<keyword evidence="4" id="KW-1185">Reference proteome</keyword>
<evidence type="ECO:0000313" key="4">
    <source>
        <dbReference type="Proteomes" id="UP000008810"/>
    </source>
</evidence>
<reference evidence="2 3" key="1">
    <citation type="journal article" date="2010" name="Nature">
        <title>Genome sequencing and analysis of the model grass Brachypodium distachyon.</title>
        <authorList>
            <consortium name="International Brachypodium Initiative"/>
        </authorList>
    </citation>
    <scope>NUCLEOTIDE SEQUENCE [LARGE SCALE GENOMIC DNA]</scope>
    <source>
        <strain evidence="2 3">Bd21</strain>
    </source>
</reference>
<name>A0A2K2DP49_BRADI</name>
<dbReference type="EMBL" id="CM000880">
    <property type="protein sequence ID" value="PNT76047.1"/>
    <property type="molecule type" value="Genomic_DNA"/>
</dbReference>
<dbReference type="Gramene" id="PNT76047">
    <property type="protein sequence ID" value="PNT76047"/>
    <property type="gene ID" value="BRADI_1g43343v3"/>
</dbReference>
<evidence type="ECO:0000256" key="1">
    <source>
        <dbReference type="SAM" id="MobiDB-lite"/>
    </source>
</evidence>
<protein>
    <submittedName>
        <fullName evidence="2 3">Uncharacterized protein</fullName>
    </submittedName>
</protein>